<dbReference type="AlphaFoldDB" id="A0AA39CNQ4"/>
<feature type="transmembrane region" description="Helical" evidence="1">
    <location>
        <begin position="53"/>
        <end position="75"/>
    </location>
</feature>
<protein>
    <submittedName>
        <fullName evidence="2">Uncharacterized protein</fullName>
    </submittedName>
</protein>
<proteinExistence type="predicted"/>
<keyword evidence="3" id="KW-1185">Reference proteome</keyword>
<dbReference type="Proteomes" id="UP001172673">
    <property type="component" value="Unassembled WGS sequence"/>
</dbReference>
<evidence type="ECO:0000313" key="2">
    <source>
        <dbReference type="EMBL" id="KAJ9614465.1"/>
    </source>
</evidence>
<accession>A0AA39CNQ4</accession>
<organism evidence="2 3">
    <name type="scientific">Cladophialophora chaetospira</name>
    <dbReference type="NCBI Taxonomy" id="386627"/>
    <lineage>
        <taxon>Eukaryota</taxon>
        <taxon>Fungi</taxon>
        <taxon>Dikarya</taxon>
        <taxon>Ascomycota</taxon>
        <taxon>Pezizomycotina</taxon>
        <taxon>Eurotiomycetes</taxon>
        <taxon>Chaetothyriomycetidae</taxon>
        <taxon>Chaetothyriales</taxon>
        <taxon>Herpotrichiellaceae</taxon>
        <taxon>Cladophialophora</taxon>
    </lineage>
</organism>
<evidence type="ECO:0000313" key="3">
    <source>
        <dbReference type="Proteomes" id="UP001172673"/>
    </source>
</evidence>
<evidence type="ECO:0000256" key="1">
    <source>
        <dbReference type="SAM" id="Phobius"/>
    </source>
</evidence>
<keyword evidence="1" id="KW-0812">Transmembrane</keyword>
<gene>
    <name evidence="2" type="ORF">H2200_002602</name>
</gene>
<feature type="transmembrane region" description="Helical" evidence="1">
    <location>
        <begin position="516"/>
        <end position="536"/>
    </location>
</feature>
<keyword evidence="1" id="KW-0472">Membrane</keyword>
<reference evidence="2" key="1">
    <citation type="submission" date="2022-10" db="EMBL/GenBank/DDBJ databases">
        <title>Culturing micro-colonial fungi from biological soil crusts in the Mojave desert and describing Neophaeococcomyces mojavensis, and introducing the new genera and species Taxawa tesnikishii.</title>
        <authorList>
            <person name="Kurbessoian T."/>
            <person name="Stajich J.E."/>
        </authorList>
    </citation>
    <scope>NUCLEOTIDE SEQUENCE</scope>
    <source>
        <strain evidence="2">TK_41</strain>
    </source>
</reference>
<dbReference type="EMBL" id="JAPDRK010000003">
    <property type="protein sequence ID" value="KAJ9614465.1"/>
    <property type="molecule type" value="Genomic_DNA"/>
</dbReference>
<comment type="caution">
    <text evidence="2">The sequence shown here is derived from an EMBL/GenBank/DDBJ whole genome shotgun (WGS) entry which is preliminary data.</text>
</comment>
<feature type="transmembrane region" description="Helical" evidence="1">
    <location>
        <begin position="174"/>
        <end position="199"/>
    </location>
</feature>
<name>A0AA39CNQ4_9EURO</name>
<keyword evidence="1" id="KW-1133">Transmembrane helix</keyword>
<sequence>MDSPKPKGGTLVYETVQTCDDESRIVPEHAASKLKETSLQSAADCRAFLRKNCAASTAVIAAILCCLVVTAYSHWLSKQILVCPDWAIQCTTSKFLRMNATNLAIIQGIASIAYSIGLPATAYGTKCVAESAIWPLLSQQYFSIDEINTYLSAARGSVPSTAMSWRMVSTKNTALVLLLSAITTLTPLVAAPLVGIVFARGNVSMDFQSNYTVANGIGRIYVETNPPVAVGAVSQVSYVSWSLGLSPEPLPIYRHWVIDRSALFARGNMSVRAVKAEIEITCQGTNITEISSTNSTAMSSTRMAEHTWRQMNSSDHVQVQLGKAVTVWVHDFSFDNANKSSADLVLAAFNGSMAGGTETTLSNGWTVSAIICKVGVEFVDKDLDIGDSPPSTTIRPVLSSNEKTAVPGKGENATGPTTLNENALWFAVAPLLVTTCVNGSQPLFYRSDNMSLPAAYTRAPYASHVEPEYSWSSADVKHFIETAVGAVAQASSMNNANGSTIITSRASTRKLHEGRAVYLTLPMLVIVAGQAVLLYWSAHMHRTEQLPIMRMASVSEILKSAQTDFFVDMARNNHQPGEESHLGKVNVKFGWTCSEGREVAGLGSDVFPFRHGCISSRS</sequence>